<name>A0A9Q0APD8_9PEZI</name>
<dbReference type="AlphaFoldDB" id="A0A9Q0APD8"/>
<organism evidence="2 3">
    <name type="scientific">Neoarthrinium moseri</name>
    <dbReference type="NCBI Taxonomy" id="1658444"/>
    <lineage>
        <taxon>Eukaryota</taxon>
        <taxon>Fungi</taxon>
        <taxon>Dikarya</taxon>
        <taxon>Ascomycota</taxon>
        <taxon>Pezizomycotina</taxon>
        <taxon>Sordariomycetes</taxon>
        <taxon>Xylariomycetidae</taxon>
        <taxon>Amphisphaeriales</taxon>
        <taxon>Apiosporaceae</taxon>
        <taxon>Neoarthrinium</taxon>
    </lineage>
</organism>
<evidence type="ECO:0000313" key="3">
    <source>
        <dbReference type="Proteomes" id="UP000829685"/>
    </source>
</evidence>
<comment type="caution">
    <text evidence="2">The sequence shown here is derived from an EMBL/GenBank/DDBJ whole genome shotgun (WGS) entry which is preliminary data.</text>
</comment>
<gene>
    <name evidence="2" type="ORF">JX265_006585</name>
</gene>
<reference evidence="2" key="1">
    <citation type="submission" date="2021-03" db="EMBL/GenBank/DDBJ databases">
        <title>Revisited historic fungal species revealed as producer of novel bioactive compounds through whole genome sequencing and comparative genomics.</title>
        <authorList>
            <person name="Vignolle G.A."/>
            <person name="Hochenegger N."/>
            <person name="Mach R.L."/>
            <person name="Mach-Aigner A.R."/>
            <person name="Javad Rahimi M."/>
            <person name="Salim K.A."/>
            <person name="Chan C.M."/>
            <person name="Lim L.B.L."/>
            <person name="Cai F."/>
            <person name="Druzhinina I.S."/>
            <person name="U'Ren J.M."/>
            <person name="Derntl C."/>
        </authorList>
    </citation>
    <scope>NUCLEOTIDE SEQUENCE</scope>
    <source>
        <strain evidence="2">TUCIM 5799</strain>
    </source>
</reference>
<accession>A0A9Q0APD8</accession>
<dbReference type="Proteomes" id="UP000829685">
    <property type="component" value="Unassembled WGS sequence"/>
</dbReference>
<feature type="chain" id="PRO_5040171848" evidence="1">
    <location>
        <begin position="16"/>
        <end position="115"/>
    </location>
</feature>
<feature type="signal peptide" evidence="1">
    <location>
        <begin position="1"/>
        <end position="15"/>
    </location>
</feature>
<dbReference type="PROSITE" id="PS51257">
    <property type="entry name" value="PROKAR_LIPOPROTEIN"/>
    <property type="match status" value="1"/>
</dbReference>
<keyword evidence="1" id="KW-0732">Signal</keyword>
<evidence type="ECO:0000313" key="2">
    <source>
        <dbReference type="EMBL" id="KAI1869495.1"/>
    </source>
</evidence>
<protein>
    <submittedName>
        <fullName evidence="2">Uncharacterized protein</fullName>
    </submittedName>
</protein>
<dbReference type="EMBL" id="JAFIMR010000015">
    <property type="protein sequence ID" value="KAI1869495.1"/>
    <property type="molecule type" value="Genomic_DNA"/>
</dbReference>
<proteinExistence type="predicted"/>
<sequence length="115" mass="12630">MKFLLFATVLTSAAAGQFVLPNVTYPPAGAQSCRWAMKPGNHLQDQNCYELRFNRNDGTENAYQYIQVTYPNPIDGYACELATYDGSNCTGSSLQVINKTKCANVSAARSYKVVC</sequence>
<evidence type="ECO:0000256" key="1">
    <source>
        <dbReference type="SAM" id="SignalP"/>
    </source>
</evidence>
<keyword evidence="3" id="KW-1185">Reference proteome</keyword>